<dbReference type="EMBL" id="RXIA01000007">
    <property type="protein sequence ID" value="RVU71130.1"/>
    <property type="molecule type" value="Genomic_DNA"/>
</dbReference>
<proteinExistence type="predicted"/>
<reference evidence="2 3" key="1">
    <citation type="submission" date="2018-12" db="EMBL/GenBank/DDBJ databases">
        <authorList>
            <person name="Meng J."/>
        </authorList>
    </citation>
    <scope>NUCLEOTIDE SEQUENCE [LARGE SCALE GENOMIC DNA]</scope>
    <source>
        <strain evidence="2 3">HT111-2</strain>
    </source>
</reference>
<dbReference type="AlphaFoldDB" id="A0A437SWA0"/>
<evidence type="ECO:0000313" key="2">
    <source>
        <dbReference type="EMBL" id="RVU71130.1"/>
    </source>
</evidence>
<sequence>MKKLNTLSIIGIAATAAGAVTAAAIVGTKMVMKKMAKKAEEKQEILRLNAPQGVGDDAQAELDASQLKDEDRAKQKTEFPRVHLEDKSKKLETDE</sequence>
<organism evidence="2 3">
    <name type="scientific">Lactobacillus xujianguonis</name>
    <dbReference type="NCBI Taxonomy" id="2495899"/>
    <lineage>
        <taxon>Bacteria</taxon>
        <taxon>Bacillati</taxon>
        <taxon>Bacillota</taxon>
        <taxon>Bacilli</taxon>
        <taxon>Lactobacillales</taxon>
        <taxon>Lactobacillaceae</taxon>
        <taxon>Lactobacillus</taxon>
    </lineage>
</organism>
<gene>
    <name evidence="2" type="ORF">EJK17_03765</name>
</gene>
<feature type="region of interest" description="Disordered" evidence="1">
    <location>
        <begin position="48"/>
        <end position="95"/>
    </location>
</feature>
<name>A0A437SWA0_9LACO</name>
<keyword evidence="3" id="KW-1185">Reference proteome</keyword>
<feature type="compositionally biased region" description="Basic and acidic residues" evidence="1">
    <location>
        <begin position="66"/>
        <end position="95"/>
    </location>
</feature>
<evidence type="ECO:0000313" key="3">
    <source>
        <dbReference type="Proteomes" id="UP000288291"/>
    </source>
</evidence>
<accession>A0A437SWA0</accession>
<dbReference type="Proteomes" id="UP000288291">
    <property type="component" value="Unassembled WGS sequence"/>
</dbReference>
<protein>
    <submittedName>
        <fullName evidence="2">Uncharacterized protein</fullName>
    </submittedName>
</protein>
<dbReference type="RefSeq" id="WP_103661273.1">
    <property type="nucleotide sequence ID" value="NZ_ML136876.1"/>
</dbReference>
<comment type="caution">
    <text evidence="2">The sequence shown here is derived from an EMBL/GenBank/DDBJ whole genome shotgun (WGS) entry which is preliminary data.</text>
</comment>
<evidence type="ECO:0000256" key="1">
    <source>
        <dbReference type="SAM" id="MobiDB-lite"/>
    </source>
</evidence>